<comment type="caution">
    <text evidence="1">The sequence shown here is derived from an EMBL/GenBank/DDBJ whole genome shotgun (WGS) entry which is preliminary data.</text>
</comment>
<accession>A0A923MJQ6</accession>
<proteinExistence type="predicted"/>
<reference evidence="1" key="1">
    <citation type="submission" date="2020-08" db="EMBL/GenBank/DDBJ databases">
        <title>Genome public.</title>
        <authorList>
            <person name="Liu C."/>
            <person name="Sun Q."/>
        </authorList>
    </citation>
    <scope>NUCLEOTIDE SEQUENCE</scope>
    <source>
        <strain evidence="1">BX15</strain>
    </source>
</reference>
<keyword evidence="2" id="KW-1185">Reference proteome</keyword>
<name>A0A923MJQ6_9FIRM</name>
<protein>
    <submittedName>
        <fullName evidence="1">Uncharacterized protein</fullName>
    </submittedName>
</protein>
<dbReference type="AlphaFoldDB" id="A0A923MJQ6"/>
<organism evidence="1 2">
    <name type="scientific">Dysosmobacter segnis</name>
    <dbReference type="NCBI Taxonomy" id="2763042"/>
    <lineage>
        <taxon>Bacteria</taxon>
        <taxon>Bacillati</taxon>
        <taxon>Bacillota</taxon>
        <taxon>Clostridia</taxon>
        <taxon>Eubacteriales</taxon>
        <taxon>Oscillospiraceae</taxon>
        <taxon>Dysosmobacter</taxon>
    </lineage>
</organism>
<dbReference type="EMBL" id="JACOQI010000018">
    <property type="protein sequence ID" value="MBC5771558.1"/>
    <property type="molecule type" value="Genomic_DNA"/>
</dbReference>
<dbReference type="RefSeq" id="WP_187015751.1">
    <property type="nucleotide sequence ID" value="NZ_JACOQI010000018.1"/>
</dbReference>
<sequence>MGEQTVTAAEVLHDSKSELQELGVSAEQATEACRKIGEAWAQIAMTIEAMAPAFCRWIRKVAAEVEAQHEMETALRWASVDNRPLYNRYRHTKKKRIRKKYAKRILEWYRTEVAPC</sequence>
<gene>
    <name evidence="1" type="ORF">H8Z83_14755</name>
</gene>
<dbReference type="Proteomes" id="UP000620327">
    <property type="component" value="Unassembled WGS sequence"/>
</dbReference>
<evidence type="ECO:0000313" key="1">
    <source>
        <dbReference type="EMBL" id="MBC5771558.1"/>
    </source>
</evidence>
<evidence type="ECO:0000313" key="2">
    <source>
        <dbReference type="Proteomes" id="UP000620327"/>
    </source>
</evidence>